<evidence type="ECO:0000313" key="1">
    <source>
        <dbReference type="EMBL" id="MCH5596917.1"/>
    </source>
</evidence>
<reference evidence="1 2" key="1">
    <citation type="submission" date="2022-02" db="EMBL/GenBank/DDBJ databases">
        <authorList>
            <person name="Min J."/>
        </authorList>
    </citation>
    <scope>NUCLEOTIDE SEQUENCE [LARGE SCALE GENOMIC DNA]</scope>
    <source>
        <strain evidence="1 2">GR10-1</strain>
    </source>
</reference>
<comment type="caution">
    <text evidence="1">The sequence shown here is derived from an EMBL/GenBank/DDBJ whole genome shotgun (WGS) entry which is preliminary data.</text>
</comment>
<accession>A0ABS9SEY1</accession>
<gene>
    <name evidence="1" type="ORF">MKP09_02765</name>
</gene>
<sequence length="193" mass="20555">MLEQILDLVKQQGQQSVVQNADIPNEKNAEVMKEAASTITGGFQNMLSSGGLQNIIGMFGDNSNEGKAGLLTNPMVATLISQLAGNLIKKLNLSPAVANNVAGDIIPGVLDKLRNNTRSNAPENDAFNLNDLIGAFTGGKNKSNGFDFQGLISQFTGEGKVDLDEANKTVSSQAQQKQQQESGLSDLIQNFFK</sequence>
<evidence type="ECO:0008006" key="3">
    <source>
        <dbReference type="Google" id="ProtNLM"/>
    </source>
</evidence>
<dbReference type="EMBL" id="JAKWBL010000001">
    <property type="protein sequence ID" value="MCH5596917.1"/>
    <property type="molecule type" value="Genomic_DNA"/>
</dbReference>
<dbReference type="RefSeq" id="WP_240826325.1">
    <property type="nucleotide sequence ID" value="NZ_JAKWBL010000001.1"/>
</dbReference>
<dbReference type="Proteomes" id="UP001202248">
    <property type="component" value="Unassembled WGS sequence"/>
</dbReference>
<protein>
    <recommendedName>
        <fullName evidence="3">DUF937 domain-containing protein</fullName>
    </recommendedName>
</protein>
<evidence type="ECO:0000313" key="2">
    <source>
        <dbReference type="Proteomes" id="UP001202248"/>
    </source>
</evidence>
<name>A0ABS9SEY1_9BACT</name>
<organism evidence="1 2">
    <name type="scientific">Niabella ginsengisoli</name>
    <dbReference type="NCBI Taxonomy" id="522298"/>
    <lineage>
        <taxon>Bacteria</taxon>
        <taxon>Pseudomonadati</taxon>
        <taxon>Bacteroidota</taxon>
        <taxon>Chitinophagia</taxon>
        <taxon>Chitinophagales</taxon>
        <taxon>Chitinophagaceae</taxon>
        <taxon>Niabella</taxon>
    </lineage>
</organism>
<keyword evidence="2" id="KW-1185">Reference proteome</keyword>
<proteinExistence type="predicted"/>